<proteinExistence type="inferred from homology"/>
<keyword evidence="11 13" id="KW-0511">Multifunctional enzyme</keyword>
<dbReference type="InterPro" id="IPR020845">
    <property type="entry name" value="AMP-binding_CS"/>
</dbReference>
<evidence type="ECO:0000256" key="8">
    <source>
        <dbReference type="ARBA" id="ARBA00022840"/>
    </source>
</evidence>
<feature type="region of interest" description="AMP-binding" evidence="13">
    <location>
        <begin position="233"/>
        <end position="646"/>
    </location>
</feature>
<evidence type="ECO:0000256" key="10">
    <source>
        <dbReference type="ARBA" id="ARBA00023136"/>
    </source>
</evidence>
<dbReference type="GO" id="GO:0008922">
    <property type="term" value="F:long-chain fatty acid [acyl-carrier-protein] ligase activity"/>
    <property type="evidence" value="ECO:0007669"/>
    <property type="project" value="UniProtKB-UniRule"/>
</dbReference>
<evidence type="ECO:0000259" key="14">
    <source>
        <dbReference type="SMART" id="SM00563"/>
    </source>
</evidence>
<dbReference type="PROSITE" id="PS00455">
    <property type="entry name" value="AMP_BINDING"/>
    <property type="match status" value="1"/>
</dbReference>
<keyword evidence="8 13" id="KW-0067">ATP-binding</keyword>
<keyword evidence="16" id="KW-1185">Reference proteome</keyword>
<evidence type="ECO:0000256" key="11">
    <source>
        <dbReference type="ARBA" id="ARBA00023268"/>
    </source>
</evidence>
<dbReference type="InterPro" id="IPR023775">
    <property type="entry name" value="Aas"/>
</dbReference>
<dbReference type="Pfam" id="PF00501">
    <property type="entry name" value="AMP-binding"/>
    <property type="match status" value="1"/>
</dbReference>
<dbReference type="EMBL" id="LR134201">
    <property type="protein sequence ID" value="VEB95561.1"/>
    <property type="molecule type" value="Genomic_DNA"/>
</dbReference>
<dbReference type="SUPFAM" id="SSF69593">
    <property type="entry name" value="Glycerol-3-phosphate (1)-acyltransferase"/>
    <property type="match status" value="1"/>
</dbReference>
<dbReference type="KEGG" id="clap:NCTC11466_00676"/>
<evidence type="ECO:0000256" key="9">
    <source>
        <dbReference type="ARBA" id="ARBA00022989"/>
    </source>
</evidence>
<evidence type="ECO:0000256" key="13">
    <source>
        <dbReference type="HAMAP-Rule" id="MF_01162"/>
    </source>
</evidence>
<dbReference type="InterPro" id="IPR000873">
    <property type="entry name" value="AMP-dep_synth/lig_dom"/>
</dbReference>
<evidence type="ECO:0000256" key="5">
    <source>
        <dbReference type="ARBA" id="ARBA00022679"/>
    </source>
</evidence>
<keyword evidence="6 13" id="KW-0812">Transmembrane</keyword>
<dbReference type="Gene3D" id="3.30.300.30">
    <property type="match status" value="1"/>
</dbReference>
<evidence type="ECO:0000256" key="3">
    <source>
        <dbReference type="ARBA" id="ARBA00022519"/>
    </source>
</evidence>
<comment type="similarity">
    <text evidence="13">In the N-terminal section; belongs to the 2-acyl-GPE acetyltransferase family.</text>
</comment>
<reference evidence="15 16" key="1">
    <citation type="submission" date="2018-12" db="EMBL/GenBank/DDBJ databases">
        <authorList>
            <consortium name="Pathogen Informatics"/>
        </authorList>
    </citation>
    <scope>NUCLEOTIDE SEQUENCE [LARGE SCALE GENOMIC DNA]</scope>
    <source>
        <strain evidence="15 16">NCTC11466</strain>
    </source>
</reference>
<dbReference type="OrthoDB" id="9803968at2"/>
<comment type="catalytic activity">
    <reaction evidence="13">
        <text>a long-chain fatty acid + holo-[ACP] + ATP = a long-chain fatty acyl-[ACP] + AMP + diphosphate</text>
        <dbReference type="Rhea" id="RHEA:45588"/>
        <dbReference type="Rhea" id="RHEA-COMP:9685"/>
        <dbReference type="Rhea" id="RHEA-COMP:12682"/>
        <dbReference type="ChEBI" id="CHEBI:30616"/>
        <dbReference type="ChEBI" id="CHEBI:33019"/>
        <dbReference type="ChEBI" id="CHEBI:57560"/>
        <dbReference type="ChEBI" id="CHEBI:64479"/>
        <dbReference type="ChEBI" id="CHEBI:133243"/>
        <dbReference type="ChEBI" id="CHEBI:456215"/>
        <dbReference type="EC" id="6.2.1.20"/>
    </reaction>
</comment>
<dbReference type="RefSeq" id="WP_126354770.1">
    <property type="nucleotide sequence ID" value="NZ_LR134201.1"/>
</dbReference>
<keyword evidence="3" id="KW-0997">Cell inner membrane</keyword>
<evidence type="ECO:0000256" key="12">
    <source>
        <dbReference type="ARBA" id="ARBA00023315"/>
    </source>
</evidence>
<gene>
    <name evidence="13 15" type="primary">aas</name>
    <name evidence="15" type="ORF">NCTC11466_00676</name>
</gene>
<feature type="domain" description="Phospholipid/glycerol acyltransferase" evidence="14">
    <location>
        <begin position="30"/>
        <end position="140"/>
    </location>
</feature>
<evidence type="ECO:0000313" key="15">
    <source>
        <dbReference type="EMBL" id="VEB95561.1"/>
    </source>
</evidence>
<evidence type="ECO:0000256" key="7">
    <source>
        <dbReference type="ARBA" id="ARBA00022741"/>
    </source>
</evidence>
<feature type="active site" evidence="13">
    <location>
        <position position="36"/>
    </location>
</feature>
<dbReference type="Pfam" id="PF01553">
    <property type="entry name" value="Acyltransferase"/>
    <property type="match status" value="1"/>
</dbReference>
<evidence type="ECO:0000256" key="4">
    <source>
        <dbReference type="ARBA" id="ARBA00022598"/>
    </source>
</evidence>
<dbReference type="GO" id="GO:0031956">
    <property type="term" value="F:medium-chain fatty acid-CoA ligase activity"/>
    <property type="evidence" value="ECO:0007669"/>
    <property type="project" value="TreeGrafter"/>
</dbReference>
<dbReference type="InterPro" id="IPR045851">
    <property type="entry name" value="AMP-bd_C_sf"/>
</dbReference>
<keyword evidence="9 13" id="KW-1133">Transmembrane helix</keyword>
<dbReference type="GO" id="GO:0008654">
    <property type="term" value="P:phospholipid biosynthetic process"/>
    <property type="evidence" value="ECO:0007669"/>
    <property type="project" value="InterPro"/>
</dbReference>
<keyword evidence="4 13" id="KW-0436">Ligase</keyword>
<evidence type="ECO:0000256" key="1">
    <source>
        <dbReference type="ARBA" id="ARBA00006432"/>
    </source>
</evidence>
<dbReference type="CDD" id="cd07989">
    <property type="entry name" value="LPLAT_AGPAT-like"/>
    <property type="match status" value="1"/>
</dbReference>
<dbReference type="NCBIfam" id="NF005959">
    <property type="entry name" value="PRK08043.1"/>
    <property type="match status" value="1"/>
</dbReference>
<sequence length="719" mass="80260">MLFAFFRALFRILFRVTLSGDPQVLHLQRVLIVPNHVSFLDGILVALFLPVRPVFAVYSSISQQWFMRWLKPLIDFVPLDPTKPMSIKHLVRLVEQGRPVVIFPEGRISVTGSLMKIYDGAGFVAAKAQATVVPLRIDGAELTFFSRLKRLVKRRAFPRITLRLLPPTSIAMPEAPRARDRRKMAGEMLHQIMMEARMAVRPRETLFEALLAAKDRYGSRKNCIEDINFKPDTYSSLLKKTLFVGRILDKYSQQGETIGLMLPNAAISAAVIFGASSRGRIPAMMNYTAGVKGLTSAITAAQIKTIFTSRQFLEKGKLWHLPEQLTQVRWVYLEDLKSTVTTKDKAWIFAHLLAPRLAQVKQQPEDAAMVLFTSGSEGNPKGVVHSHKSLLANVEQIRTIADFTADDRFMSALPLFHSFGLTVGLFTPLLTGAEVFLYPSPLHYRVVPELIYDRNCTVVFGTSTFLGHYARFANPYDFFRLRYVVAGAEKLQESTRQLWQDKFGLRILEGYGVTECAPVVSINVPMAAKPGTVGRILPAMDARLLAVPGIEQGGRLQLKGPNIMNGYLRVENPGVLERPEAENGLGEMEPGWYDTGDIVTFDEQGYCVIQGRAKRFAKIAGEMVSLEMVEQMAIGISPDKLHATVVKHDAAKGEALVLFTTDSDLNREKLLHYAREHGVPELAVPRDIRFLKQLPVLGSGKPDFVTLKAQVDEAEKANG</sequence>
<dbReference type="SMART" id="SM00563">
    <property type="entry name" value="PlsC"/>
    <property type="match status" value="1"/>
</dbReference>
<keyword evidence="5 13" id="KW-0808">Transferase</keyword>
<dbReference type="AlphaFoldDB" id="A0A3S4KS02"/>
<evidence type="ECO:0000256" key="6">
    <source>
        <dbReference type="ARBA" id="ARBA00022692"/>
    </source>
</evidence>
<feature type="region of interest" description="Acyltransferase" evidence="13">
    <location>
        <begin position="15"/>
        <end position="138"/>
    </location>
</feature>
<keyword evidence="12 13" id="KW-0012">Acyltransferase</keyword>
<dbReference type="InterPro" id="IPR042099">
    <property type="entry name" value="ANL_N_sf"/>
</dbReference>
<comment type="similarity">
    <text evidence="1">Belongs to the ATP-dependent AMP-binding enzyme family.</text>
</comment>
<dbReference type="GO" id="GO:0005524">
    <property type="term" value="F:ATP binding"/>
    <property type="evidence" value="ECO:0007669"/>
    <property type="project" value="UniProtKB-KW"/>
</dbReference>
<comment type="similarity">
    <text evidence="13">In the C-terminal section; belongs to the ATP-dependent AMP-binding enzyme family.</text>
</comment>
<dbReference type="Gene3D" id="3.40.50.12780">
    <property type="entry name" value="N-terminal domain of ligase-like"/>
    <property type="match status" value="1"/>
</dbReference>
<evidence type="ECO:0000313" key="16">
    <source>
        <dbReference type="Proteomes" id="UP000274122"/>
    </source>
</evidence>
<protein>
    <recommendedName>
        <fullName evidence="13">Bifunctional protein Aas</fullName>
    </recommendedName>
    <domain>
        <recommendedName>
            <fullName evidence="13">2-acylglycerophosphoethanolamine acyltransferase</fullName>
            <ecNumber evidence="13">2.3.1.40</ecNumber>
        </recommendedName>
        <alternativeName>
            <fullName evidence="13">2-acyl-GPE acyltransferase</fullName>
        </alternativeName>
        <alternativeName>
            <fullName evidence="13">Acyl-[acyl-carrier-protein]--phospholipid O-acyltransferase</fullName>
        </alternativeName>
    </domain>
    <domain>
        <recommendedName>
            <fullName evidence="13">Acyl-[acyl-carrier-protein] synthetase</fullName>
            <ecNumber evidence="13">6.2.1.20</ecNumber>
        </recommendedName>
        <alternativeName>
            <fullName evidence="13">Acyl-ACP synthetase</fullName>
        </alternativeName>
        <alternativeName>
            <fullName evidence="13">Long-chain-fatty-acid--[acyl-carrier-protein] ligase</fullName>
        </alternativeName>
    </domain>
</protein>
<dbReference type="Proteomes" id="UP000274122">
    <property type="component" value="Chromosome"/>
</dbReference>
<keyword evidence="10 13" id="KW-0472">Membrane</keyword>
<dbReference type="GO" id="GO:0006631">
    <property type="term" value="P:fatty acid metabolic process"/>
    <property type="evidence" value="ECO:0007669"/>
    <property type="project" value="InterPro"/>
</dbReference>
<evidence type="ECO:0000256" key="2">
    <source>
        <dbReference type="ARBA" id="ARBA00022475"/>
    </source>
</evidence>
<dbReference type="InterPro" id="IPR002123">
    <property type="entry name" value="Plipid/glycerol_acylTrfase"/>
</dbReference>
<accession>A0A3S4KS02</accession>
<dbReference type="PANTHER" id="PTHR43201:SF8">
    <property type="entry name" value="ACYL-COA SYNTHETASE FAMILY MEMBER 3"/>
    <property type="match status" value="1"/>
</dbReference>
<name>A0A3S4KS02_9ENTR</name>
<dbReference type="HAMAP" id="MF_01162">
    <property type="entry name" value="Aas"/>
    <property type="match status" value="1"/>
</dbReference>
<keyword evidence="2 13" id="KW-1003">Cell membrane</keyword>
<comment type="function">
    <text evidence="13">Plays a role in lysophospholipid acylation. Transfers fatty acids to the 1-position via an enzyme-bound acyl-ACP intermediate in the presence of ATP and magnesium. Its physiological function is to regenerate phosphatidylethanolamine from 2-acyl-glycero-3-phosphoethanolamine (2-acyl-GPE) formed by transacylation reactions or degradation by phospholipase A1.</text>
</comment>
<dbReference type="EC" id="2.3.1.40" evidence="13"/>
<dbReference type="GO" id="GO:0005886">
    <property type="term" value="C:plasma membrane"/>
    <property type="evidence" value="ECO:0007669"/>
    <property type="project" value="UniProtKB-SubCell"/>
</dbReference>
<comment type="catalytic activity">
    <reaction evidence="13">
        <text>a 2-acyl-sn-glycero-3-phosphoethanolamine + a fatty acyl-[ACP] = a 1,2-diacyl-sn-glycero-3-phosphoethanolamine + holo-[ACP]</text>
        <dbReference type="Rhea" id="RHEA:10304"/>
        <dbReference type="Rhea" id="RHEA-COMP:9685"/>
        <dbReference type="Rhea" id="RHEA-COMP:14125"/>
        <dbReference type="ChEBI" id="CHEBI:64479"/>
        <dbReference type="ChEBI" id="CHEBI:64612"/>
        <dbReference type="ChEBI" id="CHEBI:65213"/>
        <dbReference type="ChEBI" id="CHEBI:138651"/>
        <dbReference type="EC" id="2.3.1.40"/>
    </reaction>
</comment>
<organism evidence="15 16">
    <name type="scientific">Cedecea lapagei</name>
    <dbReference type="NCBI Taxonomy" id="158823"/>
    <lineage>
        <taxon>Bacteria</taxon>
        <taxon>Pseudomonadati</taxon>
        <taxon>Pseudomonadota</taxon>
        <taxon>Gammaproteobacteria</taxon>
        <taxon>Enterobacterales</taxon>
        <taxon>Enterobacteriaceae</taxon>
        <taxon>Cedecea</taxon>
    </lineage>
</organism>
<keyword evidence="7 13" id="KW-0547">Nucleotide-binding</keyword>
<comment type="subcellular location">
    <subcellularLocation>
        <location evidence="13">Cell membrane</location>
        <topology evidence="13">Multi-pass membrane protein</topology>
    </subcellularLocation>
</comment>
<dbReference type="GO" id="GO:0008779">
    <property type="term" value="F:acyl-[acyl-carrier-protein]-phospholipid O-acyltransferase activity"/>
    <property type="evidence" value="ECO:0007669"/>
    <property type="project" value="UniProtKB-UniRule"/>
</dbReference>
<dbReference type="PANTHER" id="PTHR43201">
    <property type="entry name" value="ACYL-COA SYNTHETASE"/>
    <property type="match status" value="1"/>
</dbReference>
<dbReference type="EC" id="6.2.1.20" evidence="13"/>
<dbReference type="SUPFAM" id="SSF56801">
    <property type="entry name" value="Acetyl-CoA synthetase-like"/>
    <property type="match status" value="1"/>
</dbReference>